<dbReference type="Proteomes" id="UP001153269">
    <property type="component" value="Unassembled WGS sequence"/>
</dbReference>
<feature type="region of interest" description="Disordered" evidence="1">
    <location>
        <begin position="26"/>
        <end position="57"/>
    </location>
</feature>
<protein>
    <submittedName>
        <fullName evidence="2">Uncharacterized protein</fullName>
    </submittedName>
</protein>
<name>A0A9N7Z4K7_PLEPL</name>
<reference evidence="2" key="1">
    <citation type="submission" date="2020-03" db="EMBL/GenBank/DDBJ databases">
        <authorList>
            <person name="Weist P."/>
        </authorList>
    </citation>
    <scope>NUCLEOTIDE SEQUENCE</scope>
</reference>
<dbReference type="EMBL" id="CADEAL010004252">
    <property type="protein sequence ID" value="CAB1455368.1"/>
    <property type="molecule type" value="Genomic_DNA"/>
</dbReference>
<keyword evidence="3" id="KW-1185">Reference proteome</keyword>
<proteinExistence type="predicted"/>
<feature type="compositionally biased region" description="Basic and acidic residues" evidence="1">
    <location>
        <begin position="40"/>
        <end position="52"/>
    </location>
</feature>
<evidence type="ECO:0000313" key="2">
    <source>
        <dbReference type="EMBL" id="CAB1455368.1"/>
    </source>
</evidence>
<evidence type="ECO:0000313" key="3">
    <source>
        <dbReference type="Proteomes" id="UP001153269"/>
    </source>
</evidence>
<organism evidence="2 3">
    <name type="scientific">Pleuronectes platessa</name>
    <name type="common">European plaice</name>
    <dbReference type="NCBI Taxonomy" id="8262"/>
    <lineage>
        <taxon>Eukaryota</taxon>
        <taxon>Metazoa</taxon>
        <taxon>Chordata</taxon>
        <taxon>Craniata</taxon>
        <taxon>Vertebrata</taxon>
        <taxon>Euteleostomi</taxon>
        <taxon>Actinopterygii</taxon>
        <taxon>Neopterygii</taxon>
        <taxon>Teleostei</taxon>
        <taxon>Neoteleostei</taxon>
        <taxon>Acanthomorphata</taxon>
        <taxon>Carangaria</taxon>
        <taxon>Pleuronectiformes</taxon>
        <taxon>Pleuronectoidei</taxon>
        <taxon>Pleuronectidae</taxon>
        <taxon>Pleuronectes</taxon>
    </lineage>
</organism>
<gene>
    <name evidence="2" type="ORF">PLEPLA_LOCUS43144</name>
</gene>
<comment type="caution">
    <text evidence="2">The sequence shown here is derived from an EMBL/GenBank/DDBJ whole genome shotgun (WGS) entry which is preliminary data.</text>
</comment>
<evidence type="ECO:0000256" key="1">
    <source>
        <dbReference type="SAM" id="MobiDB-lite"/>
    </source>
</evidence>
<accession>A0A9N7Z4K7</accession>
<sequence length="87" mass="9642">MTCQTPQSAKTTCIGGFEAELGVKMERRHLGRKGGSLRPPTEEMRRQAEEGRTCGGSRELEPELVSLSSIRYRPQTHTAIALLRSLT</sequence>
<dbReference type="AlphaFoldDB" id="A0A9N7Z4K7"/>